<reference evidence="4" key="1">
    <citation type="submission" date="2022-10" db="EMBL/GenBank/DDBJ databases">
        <authorList>
            <person name="Yue Y."/>
        </authorList>
    </citation>
    <scope>NUCLEOTIDE SEQUENCE</scope>
    <source>
        <strain evidence="4">Z654</strain>
    </source>
</reference>
<comment type="caution">
    <text evidence="4">The sequence shown here is derived from an EMBL/GenBank/DDBJ whole genome shotgun (WGS) entry which is preliminary data.</text>
</comment>
<proteinExistence type="predicted"/>
<feature type="signal peptide" evidence="1">
    <location>
        <begin position="1"/>
        <end position="34"/>
    </location>
</feature>
<dbReference type="Proteomes" id="UP001208041">
    <property type="component" value="Unassembled WGS sequence"/>
</dbReference>
<dbReference type="EMBL" id="JAOYFC010000002">
    <property type="protein sequence ID" value="MCV6824887.1"/>
    <property type="molecule type" value="Genomic_DNA"/>
</dbReference>
<name>A0AAE3IYY2_9RHOB</name>
<organism evidence="4 5">
    <name type="scientific">Halocynthiibacter halioticoli</name>
    <dbReference type="NCBI Taxonomy" id="2986804"/>
    <lineage>
        <taxon>Bacteria</taxon>
        <taxon>Pseudomonadati</taxon>
        <taxon>Pseudomonadota</taxon>
        <taxon>Alphaproteobacteria</taxon>
        <taxon>Rhodobacterales</taxon>
        <taxon>Paracoccaceae</taxon>
        <taxon>Halocynthiibacter</taxon>
    </lineage>
</organism>
<feature type="domain" description="DUF1214" evidence="2">
    <location>
        <begin position="247"/>
        <end position="333"/>
    </location>
</feature>
<dbReference type="AlphaFoldDB" id="A0AAE3IYY2"/>
<dbReference type="PANTHER" id="PTHR36509">
    <property type="entry name" value="BLL3101 PROTEIN"/>
    <property type="match status" value="1"/>
</dbReference>
<dbReference type="Pfam" id="PF06742">
    <property type="entry name" value="DUF1214"/>
    <property type="match status" value="1"/>
</dbReference>
<dbReference type="InterPro" id="IPR037050">
    <property type="entry name" value="DUF1254_sf"/>
</dbReference>
<evidence type="ECO:0000259" key="3">
    <source>
        <dbReference type="Pfam" id="PF06863"/>
    </source>
</evidence>
<dbReference type="SUPFAM" id="SSF160935">
    <property type="entry name" value="VPA0735-like"/>
    <property type="match status" value="1"/>
</dbReference>
<protein>
    <submittedName>
        <fullName evidence="4">DUF1214 domain-containing protein</fullName>
    </submittedName>
</protein>
<evidence type="ECO:0000256" key="1">
    <source>
        <dbReference type="SAM" id="SignalP"/>
    </source>
</evidence>
<feature type="domain" description="DUF1254" evidence="3">
    <location>
        <begin position="62"/>
        <end position="116"/>
    </location>
</feature>
<dbReference type="Gene3D" id="2.60.40.1610">
    <property type="entry name" value="Domain of unknown function DUF1254"/>
    <property type="match status" value="1"/>
</dbReference>
<dbReference type="RefSeq" id="WP_263953736.1">
    <property type="nucleotide sequence ID" value="NZ_JAOYFC010000002.1"/>
</dbReference>
<dbReference type="Gene3D" id="2.60.120.600">
    <property type="entry name" value="Domain of unknown function DUF1214, C-terminal domain"/>
    <property type="match status" value="1"/>
</dbReference>
<sequence>MFGRKMMQSRRGFSHLALSLPAIATMMICGSAYAEIPVSVDTFVRAETDLTMKRYVDQGGFGKFFHIRVPVPLDKQDVIRMNRDTLYSAGVFDLDAGPVTIVKPDSDGRFQSMLIINEDHSMLPVEHGAGEFTFSRREIGTRYVIIVLRTFVDATSEEDIKTANALQDAVQVKQVVMGSFVIPDWNEESLVVLRKAINVLAATKVSAAGMFGDKNKLNPIDHLLGTAYGWGGNPVEAAAYENVVPEKNDGKTPYVLEISEAVPVDGFVSVTVYNKDGFMEPNDLGMNSINNVTAKRNDDGSVTVHFGDCNDGRINCLPITEGWNYIVRMYQPREELTSGGWTFPPATPVQ</sequence>
<evidence type="ECO:0000259" key="2">
    <source>
        <dbReference type="Pfam" id="PF06742"/>
    </source>
</evidence>
<dbReference type="InterPro" id="IPR010679">
    <property type="entry name" value="DUF1254"/>
</dbReference>
<dbReference type="InterPro" id="IPR037049">
    <property type="entry name" value="DUF1214_C_sf"/>
</dbReference>
<dbReference type="Pfam" id="PF06863">
    <property type="entry name" value="DUF1254"/>
    <property type="match status" value="1"/>
</dbReference>
<gene>
    <name evidence="4" type="ORF">OH136_09995</name>
</gene>
<keyword evidence="5" id="KW-1185">Reference proteome</keyword>
<evidence type="ECO:0000313" key="5">
    <source>
        <dbReference type="Proteomes" id="UP001208041"/>
    </source>
</evidence>
<feature type="chain" id="PRO_5042131414" evidence="1">
    <location>
        <begin position="35"/>
        <end position="350"/>
    </location>
</feature>
<keyword evidence="1" id="KW-0732">Signal</keyword>
<dbReference type="PANTHER" id="PTHR36509:SF2">
    <property type="entry name" value="BLL3101 PROTEIN"/>
    <property type="match status" value="1"/>
</dbReference>
<evidence type="ECO:0000313" key="4">
    <source>
        <dbReference type="EMBL" id="MCV6824887.1"/>
    </source>
</evidence>
<accession>A0AAE3IYY2</accession>
<dbReference type="InterPro" id="IPR010621">
    <property type="entry name" value="DUF1214"/>
</dbReference>